<protein>
    <recommendedName>
        <fullName evidence="4">Zn(2)-C6 fungal-type domain-containing protein</fullName>
    </recommendedName>
</protein>
<evidence type="ECO:0000313" key="5">
    <source>
        <dbReference type="EMBL" id="KAF4580870.1"/>
    </source>
</evidence>
<comment type="caution">
    <text evidence="5">The sequence shown here is derived from an EMBL/GenBank/DDBJ whole genome shotgun (WGS) entry which is preliminary data.</text>
</comment>
<dbReference type="Proteomes" id="UP000562929">
    <property type="component" value="Unassembled WGS sequence"/>
</dbReference>
<dbReference type="GO" id="GO:0006351">
    <property type="term" value="P:DNA-templated transcription"/>
    <property type="evidence" value="ECO:0007669"/>
    <property type="project" value="InterPro"/>
</dbReference>
<reference evidence="5 6" key="1">
    <citation type="journal article" date="2020" name="G3 (Bethesda)">
        <title>Genetic Underpinnings of Host Manipulation by Ophiocordyceps as Revealed by Comparative Transcriptomics.</title>
        <authorList>
            <person name="Will I."/>
            <person name="Das B."/>
            <person name="Trinh T."/>
            <person name="Brachmann A."/>
            <person name="Ohm R.A."/>
            <person name="de Bekker C."/>
        </authorList>
    </citation>
    <scope>NUCLEOTIDE SEQUENCE [LARGE SCALE GENOMIC DNA]</scope>
    <source>
        <strain evidence="5 6">EC05</strain>
    </source>
</reference>
<dbReference type="GO" id="GO:0016831">
    <property type="term" value="F:carboxy-lyase activity"/>
    <property type="evidence" value="ECO:0007669"/>
    <property type="project" value="TreeGrafter"/>
</dbReference>
<keyword evidence="6" id="KW-1185">Reference proteome</keyword>
<dbReference type="PROSITE" id="PS00463">
    <property type="entry name" value="ZN2_CY6_FUNGAL_1"/>
    <property type="match status" value="1"/>
</dbReference>
<organism evidence="5 6">
    <name type="scientific">Ophiocordyceps camponoti-floridani</name>
    <dbReference type="NCBI Taxonomy" id="2030778"/>
    <lineage>
        <taxon>Eukaryota</taxon>
        <taxon>Fungi</taxon>
        <taxon>Dikarya</taxon>
        <taxon>Ascomycota</taxon>
        <taxon>Pezizomycotina</taxon>
        <taxon>Sordariomycetes</taxon>
        <taxon>Hypocreomycetidae</taxon>
        <taxon>Hypocreales</taxon>
        <taxon>Ophiocordycipitaceae</taxon>
        <taxon>Ophiocordyceps</taxon>
    </lineage>
</organism>
<accession>A0A8H4Q0H5</accession>
<dbReference type="OrthoDB" id="1747771at2759"/>
<dbReference type="GO" id="GO:0000981">
    <property type="term" value="F:DNA-binding transcription factor activity, RNA polymerase II-specific"/>
    <property type="evidence" value="ECO:0007669"/>
    <property type="project" value="InterPro"/>
</dbReference>
<name>A0A8H4Q0H5_9HYPO</name>
<keyword evidence="1" id="KW-0479">Metal-binding</keyword>
<keyword evidence="2" id="KW-0539">Nucleus</keyword>
<dbReference type="SMART" id="SM00906">
    <property type="entry name" value="Fungal_trans"/>
    <property type="match status" value="1"/>
</dbReference>
<evidence type="ECO:0000256" key="2">
    <source>
        <dbReference type="ARBA" id="ARBA00023242"/>
    </source>
</evidence>
<feature type="compositionally biased region" description="Low complexity" evidence="3">
    <location>
        <begin position="603"/>
        <end position="633"/>
    </location>
</feature>
<dbReference type="Pfam" id="PF00172">
    <property type="entry name" value="Zn_clus"/>
    <property type="match status" value="1"/>
</dbReference>
<dbReference type="GO" id="GO:0003677">
    <property type="term" value="F:DNA binding"/>
    <property type="evidence" value="ECO:0007669"/>
    <property type="project" value="InterPro"/>
</dbReference>
<dbReference type="PROSITE" id="PS50048">
    <property type="entry name" value="ZN2_CY6_FUNGAL_2"/>
    <property type="match status" value="1"/>
</dbReference>
<dbReference type="CDD" id="cd12148">
    <property type="entry name" value="fungal_TF_MHR"/>
    <property type="match status" value="1"/>
</dbReference>
<dbReference type="SMART" id="SM00066">
    <property type="entry name" value="GAL4"/>
    <property type="match status" value="1"/>
</dbReference>
<evidence type="ECO:0000313" key="6">
    <source>
        <dbReference type="Proteomes" id="UP000562929"/>
    </source>
</evidence>
<sequence length="716" mass="78167">MADDTSSKALTPDEANRIIRSHRKVRYGSACWPCRQRKVKCDNKQPCENCVKRDHTSLCSYKPNRASTSKRTARARSLSVDLVRPGATWPRAESSSSAVVVAAAAAAAAAVGENDDSPVSDRFLGQNSIPALLLRQQQPPGDDDGVYSILGLNTDAPFPLTSSRHLDLLTRDIAADMPSDRDIISLFRTYKEVPQPFWGFVHDMDHLESSLMAYLADRSGGAEAPSRLVTASWLANLFAVLAVGAQFHDDPFPQRTQNSQKFTQFSFHFLKVSNFLLRPSFDSIQALLLIGFVLLNDMKAEASWALLGLTARLAQSLGLHRQRPCNLNNDAAAASAKEAIRRQLHLKCLWHDTLSSLSFDRCPVLTFPSELSLVPDPSGVGLGYLQIMYGVIEIISCRLKPGVSVDPSYSEILDNCEAVENLRRLALPHLRDRAKCKTVLESLQCYAIRLHTCFLISVACRPALRRDCGELNSHQRTEIGLKCKENLMETVKMFLAMNTLSCLPTRSWAFTYHALSSALLLSFLCDASDAETRQLQADLIDALSATAANEKGSPGSHASRSTKDIELSGPLWRALSALKSIYEHGSGLKREPDVAKAVHVPLAPSTSMAPTPTTTPTTTTTTAAAATAQPAPQDAHPSDSSRQDAAIAMAEMQNGASLSDFPAPDCAQPVLAWPASNNGLDDMLGGMAPMDLFDNIWGVPGEPLNWWNSGEQQFYF</sequence>
<evidence type="ECO:0000256" key="3">
    <source>
        <dbReference type="SAM" id="MobiDB-lite"/>
    </source>
</evidence>
<dbReference type="InterPro" id="IPR007219">
    <property type="entry name" value="XnlR_reg_dom"/>
</dbReference>
<dbReference type="SUPFAM" id="SSF57701">
    <property type="entry name" value="Zn2/Cys6 DNA-binding domain"/>
    <property type="match status" value="1"/>
</dbReference>
<dbReference type="Pfam" id="PF04082">
    <property type="entry name" value="Fungal_trans"/>
    <property type="match status" value="1"/>
</dbReference>
<dbReference type="InterPro" id="IPR001138">
    <property type="entry name" value="Zn2Cys6_DnaBD"/>
</dbReference>
<proteinExistence type="predicted"/>
<dbReference type="PANTHER" id="PTHR43374:SF1">
    <property type="entry name" value="FLAVIN PRENYLTRANSFERASE PAD1, MITOCHONDRIAL"/>
    <property type="match status" value="1"/>
</dbReference>
<feature type="domain" description="Zn(2)-C6 fungal-type" evidence="4">
    <location>
        <begin position="30"/>
        <end position="61"/>
    </location>
</feature>
<dbReference type="GO" id="GO:0008270">
    <property type="term" value="F:zinc ion binding"/>
    <property type="evidence" value="ECO:0007669"/>
    <property type="project" value="InterPro"/>
</dbReference>
<dbReference type="PANTHER" id="PTHR43374">
    <property type="entry name" value="FLAVIN PRENYLTRANSFERASE"/>
    <property type="match status" value="1"/>
</dbReference>
<dbReference type="FunFam" id="4.10.240.10:FF:000001">
    <property type="entry name" value="Fungal specific transcription factor, putative"/>
    <property type="match status" value="1"/>
</dbReference>
<feature type="region of interest" description="Disordered" evidence="3">
    <location>
        <begin position="602"/>
        <end position="641"/>
    </location>
</feature>
<dbReference type="Gene3D" id="4.10.240.10">
    <property type="entry name" value="Zn(2)-C6 fungal-type DNA-binding domain"/>
    <property type="match status" value="1"/>
</dbReference>
<dbReference type="InterPro" id="IPR004507">
    <property type="entry name" value="UbiX-like"/>
</dbReference>
<dbReference type="EMBL" id="JAACLJ010000009">
    <property type="protein sequence ID" value="KAF4580870.1"/>
    <property type="molecule type" value="Genomic_DNA"/>
</dbReference>
<gene>
    <name evidence="5" type="ORF">GQ602_007007</name>
</gene>
<dbReference type="AlphaFoldDB" id="A0A8H4Q0H5"/>
<evidence type="ECO:0000256" key="1">
    <source>
        <dbReference type="ARBA" id="ARBA00022723"/>
    </source>
</evidence>
<dbReference type="CDD" id="cd00067">
    <property type="entry name" value="GAL4"/>
    <property type="match status" value="1"/>
</dbReference>
<dbReference type="InterPro" id="IPR036864">
    <property type="entry name" value="Zn2-C6_fun-type_DNA-bd_sf"/>
</dbReference>
<evidence type="ECO:0000259" key="4">
    <source>
        <dbReference type="PROSITE" id="PS50048"/>
    </source>
</evidence>